<gene>
    <name evidence="1" type="ORF">AWC38_SpisGene11242</name>
</gene>
<comment type="caution">
    <text evidence="1">The sequence shown here is derived from an EMBL/GenBank/DDBJ whole genome shotgun (WGS) entry which is preliminary data.</text>
</comment>
<dbReference type="Proteomes" id="UP000225706">
    <property type="component" value="Unassembled WGS sequence"/>
</dbReference>
<dbReference type="AlphaFoldDB" id="A0A2B4S6T2"/>
<organism evidence="1 2">
    <name type="scientific">Stylophora pistillata</name>
    <name type="common">Smooth cauliflower coral</name>
    <dbReference type="NCBI Taxonomy" id="50429"/>
    <lineage>
        <taxon>Eukaryota</taxon>
        <taxon>Metazoa</taxon>
        <taxon>Cnidaria</taxon>
        <taxon>Anthozoa</taxon>
        <taxon>Hexacorallia</taxon>
        <taxon>Scleractinia</taxon>
        <taxon>Astrocoeniina</taxon>
        <taxon>Pocilloporidae</taxon>
        <taxon>Stylophora</taxon>
    </lineage>
</organism>
<name>A0A2B4S6T2_STYPI</name>
<dbReference type="EMBL" id="LSMT01000184">
    <property type="protein sequence ID" value="PFX24185.1"/>
    <property type="molecule type" value="Genomic_DNA"/>
</dbReference>
<proteinExistence type="predicted"/>
<sequence length="130" mass="14390">MQGKSKGSVSAIKNEDGIITINVKDKAESFNDFFSKVGERLANDILTDTSANEHQHVYQTTPTIEPVQFNVHKTKRVIDKRVKPGKECGPYNITSRGLKLEGDAVAVGLSYVMEHAAKVPFVRFVLENSI</sequence>
<evidence type="ECO:0000313" key="1">
    <source>
        <dbReference type="EMBL" id="PFX24185.1"/>
    </source>
</evidence>
<accession>A0A2B4S6T2</accession>
<keyword evidence="2" id="KW-1185">Reference proteome</keyword>
<reference evidence="2" key="1">
    <citation type="journal article" date="2017" name="bioRxiv">
        <title>Comparative analysis of the genomes of Stylophora pistillata and Acropora digitifera provides evidence for extensive differences between species of corals.</title>
        <authorList>
            <person name="Voolstra C.R."/>
            <person name="Li Y."/>
            <person name="Liew Y.J."/>
            <person name="Baumgarten S."/>
            <person name="Zoccola D."/>
            <person name="Flot J.-F."/>
            <person name="Tambutte S."/>
            <person name="Allemand D."/>
            <person name="Aranda M."/>
        </authorList>
    </citation>
    <scope>NUCLEOTIDE SEQUENCE [LARGE SCALE GENOMIC DNA]</scope>
</reference>
<evidence type="ECO:0000313" key="2">
    <source>
        <dbReference type="Proteomes" id="UP000225706"/>
    </source>
</evidence>
<protein>
    <submittedName>
        <fullName evidence="1">Uncharacterized protein</fullName>
    </submittedName>
</protein>